<organism evidence="3">
    <name type="scientific">freshwater metagenome</name>
    <dbReference type="NCBI Taxonomy" id="449393"/>
    <lineage>
        <taxon>unclassified sequences</taxon>
        <taxon>metagenomes</taxon>
        <taxon>ecological metagenomes</taxon>
    </lineage>
</organism>
<dbReference type="PANTHER" id="PTHR21340">
    <property type="entry name" value="DIADENOSINE 5,5-P1,P4-TETRAPHOSPHATE PYROPHOSPHOHYDROLASE MUTT"/>
    <property type="match status" value="1"/>
</dbReference>
<dbReference type="InterPro" id="IPR013078">
    <property type="entry name" value="His_Pase_superF_clade-1"/>
</dbReference>
<dbReference type="PANTHER" id="PTHR21340:SF0">
    <property type="entry name" value="BIS(5'-NUCLEOSYL)-TETRAPHOSPHATASE [ASYMMETRICAL]"/>
    <property type="match status" value="1"/>
</dbReference>
<evidence type="ECO:0000259" key="2">
    <source>
        <dbReference type="PROSITE" id="PS51462"/>
    </source>
</evidence>
<dbReference type="CDD" id="cd07067">
    <property type="entry name" value="HP_PGM_like"/>
    <property type="match status" value="1"/>
</dbReference>
<dbReference type="GO" id="GO:0004081">
    <property type="term" value="F:bis(5'-nucleosyl)-tetraphosphatase (asymmetrical) activity"/>
    <property type="evidence" value="ECO:0007669"/>
    <property type="project" value="TreeGrafter"/>
</dbReference>
<feature type="domain" description="Nudix hydrolase" evidence="2">
    <location>
        <begin position="1"/>
        <end position="127"/>
    </location>
</feature>
<dbReference type="SUPFAM" id="SSF53254">
    <property type="entry name" value="Phosphoglycerate mutase-like"/>
    <property type="match status" value="1"/>
</dbReference>
<evidence type="ECO:0000313" key="3">
    <source>
        <dbReference type="EMBL" id="CAB4580255.1"/>
    </source>
</evidence>
<dbReference type="PROSITE" id="PS00893">
    <property type="entry name" value="NUDIX_BOX"/>
    <property type="match status" value="1"/>
</dbReference>
<keyword evidence="1" id="KW-0378">Hydrolase</keyword>
<accession>A0A6J6EXU8</accession>
<dbReference type="InterPro" id="IPR015797">
    <property type="entry name" value="NUDIX_hydrolase-like_dom_sf"/>
</dbReference>
<dbReference type="Pfam" id="PF00293">
    <property type="entry name" value="NUDIX"/>
    <property type="match status" value="1"/>
</dbReference>
<gene>
    <name evidence="3" type="ORF">UFOPK1726_00866</name>
</gene>
<dbReference type="AlphaFoldDB" id="A0A6J6EXU8"/>
<reference evidence="3" key="1">
    <citation type="submission" date="2020-05" db="EMBL/GenBank/DDBJ databases">
        <authorList>
            <person name="Chiriac C."/>
            <person name="Salcher M."/>
            <person name="Ghai R."/>
            <person name="Kavagutti S V."/>
        </authorList>
    </citation>
    <scope>NUCLEOTIDE SEQUENCE</scope>
</reference>
<dbReference type="InterPro" id="IPR000086">
    <property type="entry name" value="NUDIX_hydrolase_dom"/>
</dbReference>
<dbReference type="Pfam" id="PF00300">
    <property type="entry name" value="His_Phos_1"/>
    <property type="match status" value="1"/>
</dbReference>
<dbReference type="GO" id="GO:0006754">
    <property type="term" value="P:ATP biosynthetic process"/>
    <property type="evidence" value="ECO:0007669"/>
    <property type="project" value="TreeGrafter"/>
</dbReference>
<dbReference type="Gene3D" id="3.90.79.10">
    <property type="entry name" value="Nucleoside Triphosphate Pyrophosphohydrolase"/>
    <property type="match status" value="1"/>
</dbReference>
<dbReference type="SUPFAM" id="SSF55811">
    <property type="entry name" value="Nudix"/>
    <property type="match status" value="1"/>
</dbReference>
<dbReference type="InterPro" id="IPR051325">
    <property type="entry name" value="Nudix_hydrolase_domain"/>
</dbReference>
<proteinExistence type="predicted"/>
<dbReference type="SMART" id="SM00855">
    <property type="entry name" value="PGAM"/>
    <property type="match status" value="1"/>
</dbReference>
<dbReference type="InterPro" id="IPR020084">
    <property type="entry name" value="NUDIX_hydrolase_CS"/>
</dbReference>
<protein>
    <submittedName>
        <fullName evidence="3">Unannotated protein</fullName>
    </submittedName>
</protein>
<dbReference type="InterPro" id="IPR029033">
    <property type="entry name" value="His_PPase_superfam"/>
</dbReference>
<dbReference type="PROSITE" id="PS51462">
    <property type="entry name" value="NUDIX"/>
    <property type="match status" value="1"/>
</dbReference>
<sequence length="284" mass="31201">MIEAAGVVLIRPESDPKVLIIRRDYRNDWSLPKGKLEPAELAAIAAVRETLEETGYLVKLETALTPISYESNGKPKTVYYWSASELAFDPSVVPNDEVSQLRWVTLAEATELLSYEHDVAVVTEALALTSTGVTTAIVLRHAISTKREDFHGEDDLQRPLAPAGFSQLPQIASLLAAYGVTALISSPAIRCKQTFEYFSDQEGIGIAENPLLLEENEDFTQAEWDALLTHRSSIALCTHRPVIDELAKFEPDAAALLIDLPPAGVVVLSWNRAGELISAERHQI</sequence>
<dbReference type="EMBL" id="CAEZTT010000101">
    <property type="protein sequence ID" value="CAB4580255.1"/>
    <property type="molecule type" value="Genomic_DNA"/>
</dbReference>
<name>A0A6J6EXU8_9ZZZZ</name>
<dbReference type="Gene3D" id="3.40.50.1240">
    <property type="entry name" value="Phosphoglycerate mutase-like"/>
    <property type="match status" value="1"/>
</dbReference>
<dbReference type="CDD" id="cd03673">
    <property type="entry name" value="NUDIX_Ap6A_hydrolase"/>
    <property type="match status" value="1"/>
</dbReference>
<dbReference type="GO" id="GO:0006167">
    <property type="term" value="P:AMP biosynthetic process"/>
    <property type="evidence" value="ECO:0007669"/>
    <property type="project" value="TreeGrafter"/>
</dbReference>
<evidence type="ECO:0000256" key="1">
    <source>
        <dbReference type="ARBA" id="ARBA00022801"/>
    </source>
</evidence>